<keyword evidence="2" id="KW-0489">Methyltransferase</keyword>
<dbReference type="Gene3D" id="3.40.50.150">
    <property type="entry name" value="Vaccinia Virus protein VP39"/>
    <property type="match status" value="1"/>
</dbReference>
<dbReference type="Pfam" id="PF08241">
    <property type="entry name" value="Methyltransf_11"/>
    <property type="match status" value="1"/>
</dbReference>
<protein>
    <submittedName>
        <fullName evidence="2">Class I SAM-dependent methyltransferase</fullName>
    </submittedName>
</protein>
<dbReference type="PANTHER" id="PTHR43861">
    <property type="entry name" value="TRANS-ACONITATE 2-METHYLTRANSFERASE-RELATED"/>
    <property type="match status" value="1"/>
</dbReference>
<dbReference type="SUPFAM" id="SSF53335">
    <property type="entry name" value="S-adenosyl-L-methionine-dependent methyltransferases"/>
    <property type="match status" value="1"/>
</dbReference>
<comment type="caution">
    <text evidence="2">The sequence shown here is derived from an EMBL/GenBank/DDBJ whole genome shotgun (WGS) entry which is preliminary data.</text>
</comment>
<name>A0A3A4P9W0_ABYX5</name>
<accession>A0A3A4P9W0</accession>
<dbReference type="CDD" id="cd02440">
    <property type="entry name" value="AdoMet_MTases"/>
    <property type="match status" value="1"/>
</dbReference>
<dbReference type="PANTHER" id="PTHR43861:SF1">
    <property type="entry name" value="TRANS-ACONITATE 2-METHYLTRANSFERASE"/>
    <property type="match status" value="1"/>
</dbReference>
<keyword evidence="2" id="KW-0808">Transferase</keyword>
<reference evidence="2 3" key="1">
    <citation type="journal article" date="2017" name="ISME J.">
        <title>Energy and carbon metabolisms in a deep terrestrial subsurface fluid microbial community.</title>
        <authorList>
            <person name="Momper L."/>
            <person name="Jungbluth S.P."/>
            <person name="Lee M.D."/>
            <person name="Amend J.P."/>
        </authorList>
    </citation>
    <scope>NUCLEOTIDE SEQUENCE [LARGE SCALE GENOMIC DNA]</scope>
    <source>
        <strain evidence="2">SURF_5</strain>
    </source>
</reference>
<evidence type="ECO:0000259" key="1">
    <source>
        <dbReference type="Pfam" id="PF08241"/>
    </source>
</evidence>
<dbReference type="GO" id="GO:0008757">
    <property type="term" value="F:S-adenosylmethionine-dependent methyltransferase activity"/>
    <property type="evidence" value="ECO:0007669"/>
    <property type="project" value="InterPro"/>
</dbReference>
<dbReference type="EMBL" id="QZKU01000031">
    <property type="protein sequence ID" value="RJP24741.1"/>
    <property type="molecule type" value="Genomic_DNA"/>
</dbReference>
<evidence type="ECO:0000313" key="3">
    <source>
        <dbReference type="Proteomes" id="UP000265882"/>
    </source>
</evidence>
<dbReference type="InterPro" id="IPR029063">
    <property type="entry name" value="SAM-dependent_MTases_sf"/>
</dbReference>
<gene>
    <name evidence="2" type="ORF">C4520_03415</name>
</gene>
<dbReference type="AlphaFoldDB" id="A0A3A4P9W0"/>
<organism evidence="2 3">
    <name type="scientific">Abyssobacteria bacterium (strain SURF_5)</name>
    <dbReference type="NCBI Taxonomy" id="2093360"/>
    <lineage>
        <taxon>Bacteria</taxon>
        <taxon>Pseudomonadati</taxon>
        <taxon>Candidatus Hydrogenedentota</taxon>
        <taxon>Candidatus Abyssobacteria</taxon>
    </lineage>
</organism>
<evidence type="ECO:0000313" key="2">
    <source>
        <dbReference type="EMBL" id="RJP24741.1"/>
    </source>
</evidence>
<dbReference type="InterPro" id="IPR013216">
    <property type="entry name" value="Methyltransf_11"/>
</dbReference>
<dbReference type="Proteomes" id="UP000265882">
    <property type="component" value="Unassembled WGS sequence"/>
</dbReference>
<feature type="domain" description="Methyltransferase type 11" evidence="1">
    <location>
        <begin position="37"/>
        <end position="129"/>
    </location>
</feature>
<dbReference type="GO" id="GO:0032259">
    <property type="term" value="P:methylation"/>
    <property type="evidence" value="ECO:0007669"/>
    <property type="project" value="UniProtKB-KW"/>
</dbReference>
<proteinExistence type="predicted"/>
<sequence length="247" mass="27840">MKLFLAWLAPKSFNDGLAECNRLGKRLVTRTGVEKFLDIGCGDGKLTLEFAEVIRPKEMFGIEYVDEYRAAAEAKGIVCSKFDLNAPWEYPDESFDFILSSQTIEHLHNTRLNLEECYRCLKRGGQIIVLTENLASWINIGALLFGWQPFSTTNINGWSLGNPLIWHKGEIKDARLFEKYQATGVSGTVGHVRVLSYKGLHDVLAKTGFSRVKVYSRGYLPLWGFPSGVLCAIDKWHGHFLVATGYK</sequence>